<dbReference type="NCBIfam" id="TIGR03361">
    <property type="entry name" value="VI_Rhs_Vgr"/>
    <property type="match status" value="1"/>
</dbReference>
<evidence type="ECO:0000313" key="2">
    <source>
        <dbReference type="Proteomes" id="UP000221101"/>
    </source>
</evidence>
<comment type="caution">
    <text evidence="1">The sequence shown here is derived from an EMBL/GenBank/DDBJ whole genome shotgun (WGS) entry which is preliminary data.</text>
</comment>
<proteinExistence type="predicted"/>
<evidence type="ECO:0000313" key="1">
    <source>
        <dbReference type="EMBL" id="PHM74051.1"/>
    </source>
</evidence>
<dbReference type="SUPFAM" id="SSF69279">
    <property type="entry name" value="Phage tail proteins"/>
    <property type="match status" value="1"/>
</dbReference>
<keyword evidence="2" id="KW-1185">Reference proteome</keyword>
<reference evidence="1 2" key="1">
    <citation type="journal article" date="2017" name="Nat. Microbiol.">
        <title>Natural product diversity associated with the nematode symbionts Photorhabdus and Xenorhabdus.</title>
        <authorList>
            <person name="Tobias N.J."/>
            <person name="Wolff H."/>
            <person name="Djahanschiri B."/>
            <person name="Grundmann F."/>
            <person name="Kronenwerth M."/>
            <person name="Shi Y.M."/>
            <person name="Simonyi S."/>
            <person name="Grun P."/>
            <person name="Shapiro-Ilan D."/>
            <person name="Pidot S.J."/>
            <person name="Stinear T.P."/>
            <person name="Ebersberger I."/>
            <person name="Bode H.B."/>
        </authorList>
    </citation>
    <scope>NUCLEOTIDE SEQUENCE [LARGE SCALE GENOMIC DNA]</scope>
    <source>
        <strain evidence="1 2">DSM 17907</strain>
    </source>
</reference>
<dbReference type="Proteomes" id="UP000221101">
    <property type="component" value="Unassembled WGS sequence"/>
</dbReference>
<dbReference type="InterPro" id="IPR006533">
    <property type="entry name" value="T6SS_Vgr_RhsGE"/>
</dbReference>
<accession>A0A2D0LEG3</accession>
<sequence length="222" mass="25438">MSRVMDKINPLFDRSGLVFTLITENLPEHTFAVVDFSLSEALSTPFRLEATLTGKTSAINFADVLDRNAAFAVHRNGQTERQVTGMVTQFSQLSTGRHTSHYRITLQPPLWRASLRVNSRIFQNQSVEGIVESLLRENGIRNFDFLLGYKHPPREFCVQYDESDLAFIQRLLADEGIFYYFTFDQAQHEQRIVFHDSCLSLNKVITVPYRPETDGTAQRRSG</sequence>
<dbReference type="NCBIfam" id="TIGR01646">
    <property type="entry name" value="vgr_GE"/>
    <property type="match status" value="1"/>
</dbReference>
<dbReference type="RefSeq" id="WP_339373913.1">
    <property type="nucleotide sequence ID" value="NZ_CAWNOR010000108.1"/>
</dbReference>
<organism evidence="1 2">
    <name type="scientific">Xenorhabdus kozodoii</name>
    <dbReference type="NCBI Taxonomy" id="351676"/>
    <lineage>
        <taxon>Bacteria</taxon>
        <taxon>Pseudomonadati</taxon>
        <taxon>Pseudomonadota</taxon>
        <taxon>Gammaproteobacteria</taxon>
        <taxon>Enterobacterales</taxon>
        <taxon>Morganellaceae</taxon>
        <taxon>Xenorhabdus</taxon>
    </lineage>
</organism>
<dbReference type="EMBL" id="NJCX01000007">
    <property type="protein sequence ID" value="PHM74051.1"/>
    <property type="molecule type" value="Genomic_DNA"/>
</dbReference>
<dbReference type="Gene3D" id="3.55.50.10">
    <property type="entry name" value="Baseplate protein-like domains"/>
    <property type="match status" value="1"/>
</dbReference>
<dbReference type="InterPro" id="IPR017847">
    <property type="entry name" value="T6SS_RhsGE_Vgr_subset"/>
</dbReference>
<name>A0A2D0LEG3_9GAMM</name>
<dbReference type="Gene3D" id="2.30.110.50">
    <property type="match status" value="1"/>
</dbReference>
<gene>
    <name evidence="1" type="ORF">Xkoz_01260</name>
</gene>
<protein>
    <submittedName>
        <fullName evidence="1">Rhs element Vgr family protein</fullName>
    </submittedName>
</protein>
<dbReference type="Pfam" id="PF05954">
    <property type="entry name" value="Phage_GPD"/>
    <property type="match status" value="1"/>
</dbReference>
<dbReference type="AlphaFoldDB" id="A0A2D0LEG3"/>